<organism evidence="1 2">
    <name type="scientific">Haemaphysalis longicornis</name>
    <name type="common">Bush tick</name>
    <dbReference type="NCBI Taxonomy" id="44386"/>
    <lineage>
        <taxon>Eukaryota</taxon>
        <taxon>Metazoa</taxon>
        <taxon>Ecdysozoa</taxon>
        <taxon>Arthropoda</taxon>
        <taxon>Chelicerata</taxon>
        <taxon>Arachnida</taxon>
        <taxon>Acari</taxon>
        <taxon>Parasitiformes</taxon>
        <taxon>Ixodida</taxon>
        <taxon>Ixodoidea</taxon>
        <taxon>Ixodidae</taxon>
        <taxon>Haemaphysalinae</taxon>
        <taxon>Haemaphysalis</taxon>
    </lineage>
</organism>
<dbReference type="Proteomes" id="UP000821853">
    <property type="component" value="Chromosome 4"/>
</dbReference>
<dbReference type="VEuPathDB" id="VectorBase:HLOH_055750"/>
<dbReference type="AlphaFoldDB" id="A0A9J6GCJ4"/>
<protein>
    <submittedName>
        <fullName evidence="1">Uncharacterized protein</fullName>
    </submittedName>
</protein>
<evidence type="ECO:0000313" key="2">
    <source>
        <dbReference type="Proteomes" id="UP000821853"/>
    </source>
</evidence>
<keyword evidence="2" id="KW-1185">Reference proteome</keyword>
<dbReference type="OrthoDB" id="10063284at2759"/>
<comment type="caution">
    <text evidence="1">The sequence shown here is derived from an EMBL/GenBank/DDBJ whole genome shotgun (WGS) entry which is preliminary data.</text>
</comment>
<name>A0A9J6GCJ4_HAELO</name>
<accession>A0A9J6GCJ4</accession>
<gene>
    <name evidence="1" type="ORF">HPB48_022775</name>
</gene>
<evidence type="ECO:0000313" key="1">
    <source>
        <dbReference type="EMBL" id="KAH9372835.1"/>
    </source>
</evidence>
<dbReference type="EMBL" id="JABSTR010000006">
    <property type="protein sequence ID" value="KAH9372835.1"/>
    <property type="molecule type" value="Genomic_DNA"/>
</dbReference>
<reference evidence="1 2" key="1">
    <citation type="journal article" date="2020" name="Cell">
        <title>Large-Scale Comparative Analyses of Tick Genomes Elucidate Their Genetic Diversity and Vector Capacities.</title>
        <authorList>
            <consortium name="Tick Genome and Microbiome Consortium (TIGMIC)"/>
            <person name="Jia N."/>
            <person name="Wang J."/>
            <person name="Shi W."/>
            <person name="Du L."/>
            <person name="Sun Y."/>
            <person name="Zhan W."/>
            <person name="Jiang J.F."/>
            <person name="Wang Q."/>
            <person name="Zhang B."/>
            <person name="Ji P."/>
            <person name="Bell-Sakyi L."/>
            <person name="Cui X.M."/>
            <person name="Yuan T.T."/>
            <person name="Jiang B.G."/>
            <person name="Yang W.F."/>
            <person name="Lam T.T."/>
            <person name="Chang Q.C."/>
            <person name="Ding S.J."/>
            <person name="Wang X.J."/>
            <person name="Zhu J.G."/>
            <person name="Ruan X.D."/>
            <person name="Zhao L."/>
            <person name="Wei J.T."/>
            <person name="Ye R.Z."/>
            <person name="Que T.C."/>
            <person name="Du C.H."/>
            <person name="Zhou Y.H."/>
            <person name="Cheng J.X."/>
            <person name="Dai P.F."/>
            <person name="Guo W.B."/>
            <person name="Han X.H."/>
            <person name="Huang E.J."/>
            <person name="Li L.F."/>
            <person name="Wei W."/>
            <person name="Gao Y.C."/>
            <person name="Liu J.Z."/>
            <person name="Shao H.Z."/>
            <person name="Wang X."/>
            <person name="Wang C.C."/>
            <person name="Yang T.C."/>
            <person name="Huo Q.B."/>
            <person name="Li W."/>
            <person name="Chen H.Y."/>
            <person name="Chen S.E."/>
            <person name="Zhou L.G."/>
            <person name="Ni X.B."/>
            <person name="Tian J.H."/>
            <person name="Sheng Y."/>
            <person name="Liu T."/>
            <person name="Pan Y.S."/>
            <person name="Xia L.Y."/>
            <person name="Li J."/>
            <person name="Zhao F."/>
            <person name="Cao W.C."/>
        </authorList>
    </citation>
    <scope>NUCLEOTIDE SEQUENCE [LARGE SCALE GENOMIC DNA]</scope>
    <source>
        <strain evidence="1">HaeL-2018</strain>
    </source>
</reference>
<proteinExistence type="predicted"/>
<sequence>MDATGEHLVLKSISQTRWSRHALSCNTIMKIFSAILRCLEVVAKNEEENGDTRNEACSPLKKTSTLETAFMVIFWSEILERFDKPSVALQKPGLDI</sequence>